<evidence type="ECO:0000256" key="2">
    <source>
        <dbReference type="ARBA" id="ARBA00023125"/>
    </source>
</evidence>
<dbReference type="PRINTS" id="PR00038">
    <property type="entry name" value="HTHLUXR"/>
</dbReference>
<evidence type="ECO:0000256" key="1">
    <source>
        <dbReference type="ARBA" id="ARBA00023015"/>
    </source>
</evidence>
<keyword evidence="2" id="KW-0238">DNA-binding</keyword>
<dbReference type="PANTHER" id="PTHR44688:SF16">
    <property type="entry name" value="DNA-BINDING TRANSCRIPTIONAL ACTIVATOR DEVR_DOSR"/>
    <property type="match status" value="1"/>
</dbReference>
<name>A0A0E4BNM8_9BRAD</name>
<dbReference type="SUPFAM" id="SSF46894">
    <property type="entry name" value="C-terminal effector domain of the bipartite response regulators"/>
    <property type="match status" value="1"/>
</dbReference>
<keyword evidence="1" id="KW-0805">Transcription regulation</keyword>
<dbReference type="PANTHER" id="PTHR44688">
    <property type="entry name" value="DNA-BINDING TRANSCRIPTIONAL ACTIVATOR DEVR_DOSR"/>
    <property type="match status" value="1"/>
</dbReference>
<sequence length="242" mass="27018">MDVVRSRAFDFVETVRQLPDVASILDAMSRTLGQHGFDYFCSSYVAPLSTESPREAVLAERLPAGFLDMYSEAQYVWHDPALRYCRTTLQPFRWFREAPYDPEREPRAVELVRRARDFGMVDGVVIPVISPAGRTGQVWFGGAEIDLAERDLPALHLMALYAFDRVLKLRGLPAAPQHALSLREREVLTLAAVGRSSDEIADALAITGRTVKAHIKSCCKKLGAATRTQAVMIAMRDRIISP</sequence>
<dbReference type="PROSITE" id="PS50043">
    <property type="entry name" value="HTH_LUXR_2"/>
    <property type="match status" value="1"/>
</dbReference>
<dbReference type="SMART" id="SM00421">
    <property type="entry name" value="HTH_LUXR"/>
    <property type="match status" value="1"/>
</dbReference>
<dbReference type="EMBL" id="AP014685">
    <property type="protein sequence ID" value="BAR56311.1"/>
    <property type="molecule type" value="Genomic_DNA"/>
</dbReference>
<dbReference type="InterPro" id="IPR000792">
    <property type="entry name" value="Tscrpt_reg_LuxR_C"/>
</dbReference>
<dbReference type="InterPro" id="IPR016032">
    <property type="entry name" value="Sig_transdc_resp-reg_C-effctor"/>
</dbReference>
<evidence type="ECO:0000259" key="4">
    <source>
        <dbReference type="PROSITE" id="PS50043"/>
    </source>
</evidence>
<dbReference type="Proteomes" id="UP000063308">
    <property type="component" value="Chromosome"/>
</dbReference>
<dbReference type="AlphaFoldDB" id="A0A0E4BNM8"/>
<evidence type="ECO:0000313" key="5">
    <source>
        <dbReference type="EMBL" id="BAR56311.1"/>
    </source>
</evidence>
<dbReference type="GO" id="GO:0003677">
    <property type="term" value="F:DNA binding"/>
    <property type="evidence" value="ECO:0007669"/>
    <property type="project" value="UniProtKB-KW"/>
</dbReference>
<organism evidence="5 6">
    <name type="scientific">Bradyrhizobium diazoefficiens</name>
    <dbReference type="NCBI Taxonomy" id="1355477"/>
    <lineage>
        <taxon>Bacteria</taxon>
        <taxon>Pseudomonadati</taxon>
        <taxon>Pseudomonadota</taxon>
        <taxon>Alphaproteobacteria</taxon>
        <taxon>Hyphomicrobiales</taxon>
        <taxon>Nitrobacteraceae</taxon>
        <taxon>Bradyrhizobium</taxon>
    </lineage>
</organism>
<protein>
    <submittedName>
        <fullName evidence="5">Transcriptional regulatory protein</fullName>
    </submittedName>
</protein>
<feature type="domain" description="HTH luxR-type" evidence="4">
    <location>
        <begin position="173"/>
        <end position="238"/>
    </location>
</feature>
<dbReference type="Gene3D" id="1.10.10.10">
    <property type="entry name" value="Winged helix-like DNA-binding domain superfamily/Winged helix DNA-binding domain"/>
    <property type="match status" value="1"/>
</dbReference>
<dbReference type="RefSeq" id="WP_060909325.1">
    <property type="nucleotide sequence ID" value="NZ_CP126038.1"/>
</dbReference>
<gene>
    <name evidence="5" type="ORF">NK6_3133</name>
</gene>
<keyword evidence="3" id="KW-0804">Transcription</keyword>
<dbReference type="Gene3D" id="3.30.450.80">
    <property type="entry name" value="Transcription factor LuxR-like, autoinducer-binding domain"/>
    <property type="match status" value="1"/>
</dbReference>
<evidence type="ECO:0000313" key="6">
    <source>
        <dbReference type="Proteomes" id="UP000063308"/>
    </source>
</evidence>
<dbReference type="GO" id="GO:0006355">
    <property type="term" value="P:regulation of DNA-templated transcription"/>
    <property type="evidence" value="ECO:0007669"/>
    <property type="project" value="InterPro"/>
</dbReference>
<evidence type="ECO:0000256" key="3">
    <source>
        <dbReference type="ARBA" id="ARBA00023163"/>
    </source>
</evidence>
<reference evidence="5 6" key="1">
    <citation type="submission" date="2014-11" db="EMBL/GenBank/DDBJ databases">
        <title>Symbiosis island explosion on the genome of extra-slow-growing strains of soybean bradyrhizobia with massive insertion sequences.</title>
        <authorList>
            <person name="Iida T."/>
            <person name="Minamisawa K."/>
        </authorList>
    </citation>
    <scope>NUCLEOTIDE SEQUENCE [LARGE SCALE GENOMIC DNA]</scope>
    <source>
        <strain evidence="5 6">NK6</strain>
    </source>
</reference>
<dbReference type="InterPro" id="IPR005143">
    <property type="entry name" value="TF_LuxR_autoind-bd_dom"/>
</dbReference>
<dbReference type="Pfam" id="PF00196">
    <property type="entry name" value="GerE"/>
    <property type="match status" value="1"/>
</dbReference>
<accession>A0A0E4BNM8</accession>
<dbReference type="CDD" id="cd06170">
    <property type="entry name" value="LuxR_C_like"/>
    <property type="match status" value="1"/>
</dbReference>
<proteinExistence type="predicted"/>
<dbReference type="InterPro" id="IPR036388">
    <property type="entry name" value="WH-like_DNA-bd_sf"/>
</dbReference>
<dbReference type="SUPFAM" id="SSF75516">
    <property type="entry name" value="Pheromone-binding domain of LuxR-like quorum-sensing transcription factors"/>
    <property type="match status" value="1"/>
</dbReference>
<dbReference type="Pfam" id="PF03472">
    <property type="entry name" value="Autoind_bind"/>
    <property type="match status" value="1"/>
</dbReference>
<dbReference type="InterPro" id="IPR036693">
    <property type="entry name" value="TF_LuxR_autoind-bd_dom_sf"/>
</dbReference>